<reference evidence="5" key="1">
    <citation type="submission" date="2020-10" db="EMBL/GenBank/DDBJ databases">
        <title>Taxonomic study of unclassified bacteria belonging to the class Ktedonobacteria.</title>
        <authorList>
            <person name="Yabe S."/>
            <person name="Wang C.M."/>
            <person name="Zheng Y."/>
            <person name="Sakai Y."/>
            <person name="Cavaletti L."/>
            <person name="Monciardini P."/>
            <person name="Donadio S."/>
        </authorList>
    </citation>
    <scope>NUCLEOTIDE SEQUENCE</scope>
    <source>
        <strain evidence="5">ID150040</strain>
    </source>
</reference>
<dbReference type="GO" id="GO:0006457">
    <property type="term" value="P:protein folding"/>
    <property type="evidence" value="ECO:0007669"/>
    <property type="project" value="InterPro"/>
</dbReference>
<keyword evidence="2 3" id="KW-0143">Chaperone</keyword>
<sequence length="185" mass="21268">MPFLRWRWPHTFQLQIPQRSSVSDQQLDAERAKTRAALEELHRVTREFEEYKRRAEKRLASAQTQGMMAACAKMLSGIDDMTRAFEIVPEVLSESDDSWRRGMYLATSVFAQSLRSLGMIRIGLPPDRTFHPDRFHAIAVEYRPDLPEGTILKIIQYGYLFRSTDGTERLIRPAQVLVSTSTGPP</sequence>
<comment type="function">
    <text evidence="3">Participates actively in the response to hyperosmotic and heat shock by preventing the aggregation of stress-denatured proteins, in association with DnaK and GrpE. It is the nucleotide exchange factor for DnaK and may function as a thermosensor. Unfolded proteins bind initially to DnaJ; upon interaction with the DnaJ-bound protein, DnaK hydrolyzes its bound ATP, resulting in the formation of a stable complex. GrpE releases ADP from DnaK; ATP binding to DnaK triggers the release of the substrate protein, thus completing the reaction cycle. Several rounds of ATP-dependent interactions between DnaJ, DnaK and GrpE are required for fully efficient folding.</text>
</comment>
<dbReference type="RefSeq" id="WP_220211420.1">
    <property type="nucleotide sequence ID" value="NZ_BNJK01000003.1"/>
</dbReference>
<keyword evidence="4" id="KW-0175">Coiled coil</keyword>
<gene>
    <name evidence="3" type="primary">grpE</name>
    <name evidence="5" type="ORF">KSF_108910</name>
</gene>
<feature type="coiled-coil region" evidence="4">
    <location>
        <begin position="34"/>
        <end position="65"/>
    </location>
</feature>
<evidence type="ECO:0000313" key="5">
    <source>
        <dbReference type="EMBL" id="GHP00844.1"/>
    </source>
</evidence>
<dbReference type="Gene3D" id="2.30.22.10">
    <property type="entry name" value="Head domain of nucleotide exchange factor GrpE"/>
    <property type="match status" value="1"/>
</dbReference>
<evidence type="ECO:0000313" key="6">
    <source>
        <dbReference type="Proteomes" id="UP000597444"/>
    </source>
</evidence>
<dbReference type="Gene3D" id="3.90.20.20">
    <property type="match status" value="1"/>
</dbReference>
<dbReference type="GO" id="GO:0000774">
    <property type="term" value="F:adenyl-nucleotide exchange factor activity"/>
    <property type="evidence" value="ECO:0007669"/>
    <property type="project" value="InterPro"/>
</dbReference>
<comment type="subunit">
    <text evidence="3">Homodimer.</text>
</comment>
<dbReference type="SUPFAM" id="SSF58014">
    <property type="entry name" value="Coiled-coil domain of nucleotide exchange factor GrpE"/>
    <property type="match status" value="1"/>
</dbReference>
<evidence type="ECO:0000256" key="3">
    <source>
        <dbReference type="HAMAP-Rule" id="MF_01151"/>
    </source>
</evidence>
<evidence type="ECO:0000256" key="2">
    <source>
        <dbReference type="ARBA" id="ARBA00023186"/>
    </source>
</evidence>
<dbReference type="PRINTS" id="PR00773">
    <property type="entry name" value="GRPEPROTEIN"/>
</dbReference>
<dbReference type="GO" id="GO:0051087">
    <property type="term" value="F:protein-folding chaperone binding"/>
    <property type="evidence" value="ECO:0007669"/>
    <property type="project" value="InterPro"/>
</dbReference>
<dbReference type="InterPro" id="IPR013805">
    <property type="entry name" value="GrpE_CC"/>
</dbReference>
<organism evidence="5 6">
    <name type="scientific">Reticulibacter mediterranei</name>
    <dbReference type="NCBI Taxonomy" id="2778369"/>
    <lineage>
        <taxon>Bacteria</taxon>
        <taxon>Bacillati</taxon>
        <taxon>Chloroflexota</taxon>
        <taxon>Ktedonobacteria</taxon>
        <taxon>Ktedonobacterales</taxon>
        <taxon>Reticulibacteraceae</taxon>
        <taxon>Reticulibacter</taxon>
    </lineage>
</organism>
<accession>A0A8J3IYI7</accession>
<dbReference type="AlphaFoldDB" id="A0A8J3IYI7"/>
<dbReference type="InterPro" id="IPR000740">
    <property type="entry name" value="GrpE"/>
</dbReference>
<name>A0A8J3IYI7_9CHLR</name>
<keyword evidence="3" id="KW-0963">Cytoplasm</keyword>
<comment type="subcellular location">
    <subcellularLocation>
        <location evidence="3">Cytoplasm</location>
    </subcellularLocation>
</comment>
<dbReference type="InterPro" id="IPR009012">
    <property type="entry name" value="GrpE_head"/>
</dbReference>
<comment type="similarity">
    <text evidence="1 3">Belongs to the GrpE family.</text>
</comment>
<evidence type="ECO:0000256" key="4">
    <source>
        <dbReference type="SAM" id="Coils"/>
    </source>
</evidence>
<comment type="caution">
    <text evidence="5">The sequence shown here is derived from an EMBL/GenBank/DDBJ whole genome shotgun (WGS) entry which is preliminary data.</text>
</comment>
<dbReference type="Proteomes" id="UP000597444">
    <property type="component" value="Unassembled WGS sequence"/>
</dbReference>
<protein>
    <recommendedName>
        <fullName evidence="3">Protein GrpE</fullName>
    </recommendedName>
    <alternativeName>
        <fullName evidence="3">HSP-70 cofactor</fullName>
    </alternativeName>
</protein>
<keyword evidence="3" id="KW-0346">Stress response</keyword>
<dbReference type="HAMAP" id="MF_01151">
    <property type="entry name" value="GrpE"/>
    <property type="match status" value="1"/>
</dbReference>
<dbReference type="SUPFAM" id="SSF51064">
    <property type="entry name" value="Head domain of nucleotide exchange factor GrpE"/>
    <property type="match status" value="1"/>
</dbReference>
<keyword evidence="6" id="KW-1185">Reference proteome</keyword>
<dbReference type="GO" id="GO:0005737">
    <property type="term" value="C:cytoplasm"/>
    <property type="evidence" value="ECO:0007669"/>
    <property type="project" value="UniProtKB-SubCell"/>
</dbReference>
<dbReference type="GO" id="GO:0042803">
    <property type="term" value="F:protein homodimerization activity"/>
    <property type="evidence" value="ECO:0007669"/>
    <property type="project" value="InterPro"/>
</dbReference>
<dbReference type="EMBL" id="BNJK01000003">
    <property type="protein sequence ID" value="GHP00844.1"/>
    <property type="molecule type" value="Genomic_DNA"/>
</dbReference>
<evidence type="ECO:0000256" key="1">
    <source>
        <dbReference type="ARBA" id="ARBA00009054"/>
    </source>
</evidence>
<dbReference type="Pfam" id="PF01025">
    <property type="entry name" value="GrpE"/>
    <property type="match status" value="1"/>
</dbReference>
<proteinExistence type="inferred from homology"/>